<organism evidence="2 3">
    <name type="scientific">Duganella lactea</name>
    <dbReference type="NCBI Taxonomy" id="2692173"/>
    <lineage>
        <taxon>Bacteria</taxon>
        <taxon>Pseudomonadati</taxon>
        <taxon>Pseudomonadota</taxon>
        <taxon>Betaproteobacteria</taxon>
        <taxon>Burkholderiales</taxon>
        <taxon>Oxalobacteraceae</taxon>
        <taxon>Telluria group</taxon>
        <taxon>Duganella</taxon>
    </lineage>
</organism>
<evidence type="ECO:0000313" key="2">
    <source>
        <dbReference type="EMBL" id="MYM84124.1"/>
    </source>
</evidence>
<sequence>MKLAETVDAGTSSHLSGLPIRPRPGITESRHGYLVRVANANGYGSLTRLCAALKTTHRRTEDVILQSLDLTKDELENLEGPWPWYFRHEDILHDGLCKADYLTGLFRWCPQCLAESPYLRAKWAVKFCVTCLTHEAYLIDSCPSCQRRQKIEHFCTRCTCGQSLSNCKSLQAPSGVLKLQSALIARSRQYEAFNLPRLTPSQWIRLLEKIAALTEPSHKLRTGQVAGLQSLSTSIIVVERASQFLKNWPIGFHTFLRDVQEKGAASFSLQKTFGRLYHWLYVDLHDQEFSFLREAFDAYVNEHWWGLVCRRNRRLENKGANSARASIGLAAKISGSTPTRVKQLHLAGLIEAKKVIHPSGRQSWSVPITSVAEIYVLAAHSIDFRSAAAYLALPRQRVRELISAGVIHPYLSAGKGNSSTWMLPRYELDSLVLPSLQPAPIESPPCDPVTILQALKSWRLESGAFIALVRALNAGQITRIVQTPADTPFGKMQLSIKSLREWLEHWRKEHLLSMSISDAAKILGLKEQVAYDLVEAGLLSARMERSGYARRISNEEITRFQATYVAAATLSKMLNTSSRGLIARTQVTPVTGPNVDGKRQYFFRRSDSELILSQASRSISFPPL</sequence>
<gene>
    <name evidence="2" type="ORF">GTP44_19490</name>
</gene>
<accession>A0A6L8MN06</accession>
<evidence type="ECO:0000313" key="3">
    <source>
        <dbReference type="Proteomes" id="UP000474565"/>
    </source>
</evidence>
<protein>
    <recommendedName>
        <fullName evidence="1">TniQ domain-containing protein</fullName>
    </recommendedName>
</protein>
<dbReference type="InterPro" id="IPR009492">
    <property type="entry name" value="TniQ"/>
</dbReference>
<name>A0A6L8MN06_9BURK</name>
<dbReference type="Pfam" id="PF06527">
    <property type="entry name" value="TniQ"/>
    <property type="match status" value="1"/>
</dbReference>
<feature type="domain" description="TniQ" evidence="1">
    <location>
        <begin position="19"/>
        <end position="138"/>
    </location>
</feature>
<dbReference type="EMBL" id="WWCP01000028">
    <property type="protein sequence ID" value="MYM84124.1"/>
    <property type="molecule type" value="Genomic_DNA"/>
</dbReference>
<dbReference type="Proteomes" id="UP000474565">
    <property type="component" value="Unassembled WGS sequence"/>
</dbReference>
<comment type="caution">
    <text evidence="2">The sequence shown here is derived from an EMBL/GenBank/DDBJ whole genome shotgun (WGS) entry which is preliminary data.</text>
</comment>
<dbReference type="AlphaFoldDB" id="A0A6L8MN06"/>
<evidence type="ECO:0000259" key="1">
    <source>
        <dbReference type="Pfam" id="PF06527"/>
    </source>
</evidence>
<proteinExistence type="predicted"/>
<reference evidence="2 3" key="1">
    <citation type="submission" date="2019-12" db="EMBL/GenBank/DDBJ databases">
        <title>Novel species isolated from a subtropical stream in China.</title>
        <authorList>
            <person name="Lu H."/>
        </authorList>
    </citation>
    <scope>NUCLEOTIDE SEQUENCE [LARGE SCALE GENOMIC DNA]</scope>
    <source>
        <strain evidence="2 3">FT50W</strain>
    </source>
</reference>